<comment type="caution">
    <text evidence="7">The sequence shown here is derived from an EMBL/GenBank/DDBJ whole genome shotgun (WGS) entry which is preliminary data.</text>
</comment>
<evidence type="ECO:0000256" key="4">
    <source>
        <dbReference type="ARBA" id="ARBA00023136"/>
    </source>
</evidence>
<feature type="transmembrane region" description="Helical" evidence="5">
    <location>
        <begin position="165"/>
        <end position="185"/>
    </location>
</feature>
<protein>
    <submittedName>
        <fullName evidence="7">YIP1 family protein</fullName>
    </submittedName>
</protein>
<dbReference type="InterPro" id="IPR006977">
    <property type="entry name" value="Yip1_dom"/>
</dbReference>
<dbReference type="RefSeq" id="WP_308955715.1">
    <property type="nucleotide sequence ID" value="NZ_JAVICY010000007.1"/>
</dbReference>
<keyword evidence="4 5" id="KW-0472">Membrane</keyword>
<organism evidence="7 8">
    <name type="scientific">Acinetobacter gerneri</name>
    <dbReference type="NCBI Taxonomy" id="202952"/>
    <lineage>
        <taxon>Bacteria</taxon>
        <taxon>Pseudomonadati</taxon>
        <taxon>Pseudomonadota</taxon>
        <taxon>Gammaproteobacteria</taxon>
        <taxon>Moraxellales</taxon>
        <taxon>Moraxellaceae</taxon>
        <taxon>Acinetobacter</taxon>
    </lineage>
</organism>
<gene>
    <name evidence="7" type="ORF">RFH51_07860</name>
</gene>
<evidence type="ECO:0000313" key="7">
    <source>
        <dbReference type="EMBL" id="MDQ9071368.1"/>
    </source>
</evidence>
<feature type="transmembrane region" description="Helical" evidence="5">
    <location>
        <begin position="197"/>
        <end position="217"/>
    </location>
</feature>
<evidence type="ECO:0000259" key="6">
    <source>
        <dbReference type="Pfam" id="PF04893"/>
    </source>
</evidence>
<feature type="domain" description="Yip1" evidence="6">
    <location>
        <begin position="23"/>
        <end position="214"/>
    </location>
</feature>
<feature type="transmembrane region" description="Helical" evidence="5">
    <location>
        <begin position="87"/>
        <end position="109"/>
    </location>
</feature>
<evidence type="ECO:0000256" key="5">
    <source>
        <dbReference type="SAM" id="Phobius"/>
    </source>
</evidence>
<evidence type="ECO:0000256" key="2">
    <source>
        <dbReference type="ARBA" id="ARBA00022692"/>
    </source>
</evidence>
<keyword evidence="3 5" id="KW-1133">Transmembrane helix</keyword>
<dbReference type="Pfam" id="PF04893">
    <property type="entry name" value="Yip1"/>
    <property type="match status" value="1"/>
</dbReference>
<name>A0AAW8JJF3_9GAMM</name>
<accession>A0AAW8JJF3</accession>
<dbReference type="GO" id="GO:0016020">
    <property type="term" value="C:membrane"/>
    <property type="evidence" value="ECO:0007669"/>
    <property type="project" value="UniProtKB-SubCell"/>
</dbReference>
<proteinExistence type="predicted"/>
<evidence type="ECO:0000256" key="3">
    <source>
        <dbReference type="ARBA" id="ARBA00022989"/>
    </source>
</evidence>
<dbReference type="EMBL" id="JAVIDA010000008">
    <property type="protein sequence ID" value="MDQ9071368.1"/>
    <property type="molecule type" value="Genomic_DNA"/>
</dbReference>
<feature type="transmembrane region" description="Helical" evidence="5">
    <location>
        <begin position="132"/>
        <end position="153"/>
    </location>
</feature>
<dbReference type="Proteomes" id="UP001243195">
    <property type="component" value="Unassembled WGS sequence"/>
</dbReference>
<reference evidence="7" key="1">
    <citation type="submission" date="2023-08" db="EMBL/GenBank/DDBJ databases">
        <title>Emergence of clinically-relevant ST2 carbapenem-resistant Acinetobacter baumannii strains in hospital sewages in Zhejiang, East of China.</title>
        <authorList>
            <person name="Kaichao C."/>
            <person name="Zhang R."/>
        </authorList>
    </citation>
    <scope>NUCLEOTIDE SEQUENCE</scope>
    <source>
        <strain evidence="7">M-SY-60</strain>
    </source>
</reference>
<sequence>MLEEPEGQNIQKDSVLNPKRIAQLFLKPKQFFQDLPKLDTQYIHFATLLVGILMIMDRIDQQLLKISLNENPDFSRYAFILERWSNYWIFVFVLGLFASVIVWFVYGWFYKIRLTWSGVDNPDSTLVRQVNVLQWCIFAIPIFIITLLQTFIYENYLAAFLSDEIWTGILIMAMSLYSSWVSYIAVKTIFSVNKWGIFWFLLLPLVSYILIVIIYIMRAL</sequence>
<evidence type="ECO:0000313" key="8">
    <source>
        <dbReference type="Proteomes" id="UP001243195"/>
    </source>
</evidence>
<dbReference type="AlphaFoldDB" id="A0AAW8JJF3"/>
<keyword evidence="2 5" id="KW-0812">Transmembrane</keyword>
<comment type="subcellular location">
    <subcellularLocation>
        <location evidence="1">Membrane</location>
        <topology evidence="1">Multi-pass membrane protein</topology>
    </subcellularLocation>
</comment>
<evidence type="ECO:0000256" key="1">
    <source>
        <dbReference type="ARBA" id="ARBA00004141"/>
    </source>
</evidence>